<dbReference type="InterPro" id="IPR008972">
    <property type="entry name" value="Cupredoxin"/>
</dbReference>
<keyword evidence="8" id="KW-1185">Reference proteome</keyword>
<reference evidence="8" key="1">
    <citation type="journal article" date="2019" name="Int. J. Syst. Evol. Microbiol.">
        <title>The Global Catalogue of Microorganisms (GCM) 10K type strain sequencing project: providing services to taxonomists for standard genome sequencing and annotation.</title>
        <authorList>
            <consortium name="The Broad Institute Genomics Platform"/>
            <consortium name="The Broad Institute Genome Sequencing Center for Infectious Disease"/>
            <person name="Wu L."/>
            <person name="Ma J."/>
        </authorList>
    </citation>
    <scope>NUCLEOTIDE SEQUENCE [LARGE SCALE GENOMIC DNA]</scope>
    <source>
        <strain evidence="8">TISTR 1906</strain>
    </source>
</reference>
<keyword evidence="2" id="KW-0479">Metal-binding</keyword>
<dbReference type="CDD" id="cd04211">
    <property type="entry name" value="Cupredoxin_like_2"/>
    <property type="match status" value="1"/>
</dbReference>
<keyword evidence="5" id="KW-0732">Signal</keyword>
<comment type="subcellular location">
    <subcellularLocation>
        <location evidence="1">Periplasm</location>
    </subcellularLocation>
</comment>
<evidence type="ECO:0000259" key="6">
    <source>
        <dbReference type="Pfam" id="PF00127"/>
    </source>
</evidence>
<dbReference type="InterPro" id="IPR050845">
    <property type="entry name" value="Cu-binding_ET"/>
</dbReference>
<evidence type="ECO:0000256" key="5">
    <source>
        <dbReference type="SAM" id="SignalP"/>
    </source>
</evidence>
<keyword evidence="4" id="KW-0186">Copper</keyword>
<evidence type="ECO:0000313" key="8">
    <source>
        <dbReference type="Proteomes" id="UP001597463"/>
    </source>
</evidence>
<evidence type="ECO:0000313" key="7">
    <source>
        <dbReference type="EMBL" id="MFD2756004.1"/>
    </source>
</evidence>
<dbReference type="InterPro" id="IPR033138">
    <property type="entry name" value="Cu_oxidase_CS"/>
</dbReference>
<dbReference type="InterPro" id="IPR000923">
    <property type="entry name" value="BlueCu_1"/>
</dbReference>
<feature type="domain" description="Blue (type 1) copper" evidence="6">
    <location>
        <begin position="56"/>
        <end position="161"/>
    </location>
</feature>
<protein>
    <submittedName>
        <fullName evidence="7">Plastocyanin/azurin family copper-binding protein</fullName>
    </submittedName>
</protein>
<dbReference type="Proteomes" id="UP001597463">
    <property type="component" value="Unassembled WGS sequence"/>
</dbReference>
<keyword evidence="3" id="KW-0574">Periplasm</keyword>
<accession>A0ABW5UU55</accession>
<evidence type="ECO:0000256" key="4">
    <source>
        <dbReference type="ARBA" id="ARBA00023008"/>
    </source>
</evidence>
<proteinExistence type="predicted"/>
<sequence length="163" mass="17375">MKTLHLVCAAALLAGPAAALAHGSLPHERTAAATPLGEQKPWGIAGEAEPALRTVTLDMGDDMRFTPAHISVRLGETVRLRVANKGQAMHEIVLGTPASLDAHARLMQRFPAMEHAEPHMAHVAPGHAGDLVWTFNRAGRFDFACLIPGHYQAGMRGTITVTP</sequence>
<evidence type="ECO:0000256" key="3">
    <source>
        <dbReference type="ARBA" id="ARBA00022764"/>
    </source>
</evidence>
<gene>
    <name evidence="7" type="ORF">ACFSW6_18195</name>
</gene>
<dbReference type="PANTHER" id="PTHR38439:SF3">
    <property type="entry name" value="COPPER-RESISTANT CUPROPROTEIN COPI"/>
    <property type="match status" value="1"/>
</dbReference>
<evidence type="ECO:0000256" key="1">
    <source>
        <dbReference type="ARBA" id="ARBA00004418"/>
    </source>
</evidence>
<evidence type="ECO:0000256" key="2">
    <source>
        <dbReference type="ARBA" id="ARBA00022723"/>
    </source>
</evidence>
<dbReference type="RefSeq" id="WP_066479268.1">
    <property type="nucleotide sequence ID" value="NZ_BCNT01000009.1"/>
</dbReference>
<dbReference type="PANTHER" id="PTHR38439">
    <property type="entry name" value="AURACYANIN-B"/>
    <property type="match status" value="1"/>
</dbReference>
<feature type="chain" id="PRO_5046362315" evidence="5">
    <location>
        <begin position="22"/>
        <end position="163"/>
    </location>
</feature>
<dbReference type="Pfam" id="PF00127">
    <property type="entry name" value="Copper-bind"/>
    <property type="match status" value="1"/>
</dbReference>
<dbReference type="Gene3D" id="2.60.40.420">
    <property type="entry name" value="Cupredoxins - blue copper proteins"/>
    <property type="match status" value="1"/>
</dbReference>
<dbReference type="PROSITE" id="PS00079">
    <property type="entry name" value="MULTICOPPER_OXIDASE1"/>
    <property type="match status" value="1"/>
</dbReference>
<feature type="signal peptide" evidence="5">
    <location>
        <begin position="1"/>
        <end position="21"/>
    </location>
</feature>
<dbReference type="EMBL" id="JBHUMV010000009">
    <property type="protein sequence ID" value="MFD2756004.1"/>
    <property type="molecule type" value="Genomic_DNA"/>
</dbReference>
<name>A0ABW5UU55_9BURK</name>
<dbReference type="SUPFAM" id="SSF49503">
    <property type="entry name" value="Cupredoxins"/>
    <property type="match status" value="1"/>
</dbReference>
<comment type="caution">
    <text evidence="7">The sequence shown here is derived from an EMBL/GenBank/DDBJ whole genome shotgun (WGS) entry which is preliminary data.</text>
</comment>
<organism evidence="7 8">
    <name type="scientific">Comamonas terrae</name>
    <dbReference type="NCBI Taxonomy" id="673548"/>
    <lineage>
        <taxon>Bacteria</taxon>
        <taxon>Pseudomonadati</taxon>
        <taxon>Pseudomonadota</taxon>
        <taxon>Betaproteobacteria</taxon>
        <taxon>Burkholderiales</taxon>
        <taxon>Comamonadaceae</taxon>
        <taxon>Comamonas</taxon>
    </lineage>
</organism>